<evidence type="ECO:0000256" key="5">
    <source>
        <dbReference type="ARBA" id="ARBA00022500"/>
    </source>
</evidence>
<gene>
    <name evidence="11" type="ORF">KAK10_03215</name>
</gene>
<keyword evidence="11" id="KW-0282">Flagellum</keyword>
<dbReference type="PANTHER" id="PTHR35091:SF2">
    <property type="entry name" value="FLAGELLAR PROTEIN FLIL"/>
    <property type="match status" value="1"/>
</dbReference>
<accession>A0ABT0VH54</accession>
<organism evidence="11 12">
    <name type="scientific">Periweissella beninensis</name>
    <dbReference type="NCBI Taxonomy" id="504936"/>
    <lineage>
        <taxon>Bacteria</taxon>
        <taxon>Bacillati</taxon>
        <taxon>Bacillota</taxon>
        <taxon>Bacilli</taxon>
        <taxon>Lactobacillales</taxon>
        <taxon>Lactobacillaceae</taxon>
        <taxon>Periweissella</taxon>
    </lineage>
</organism>
<evidence type="ECO:0000256" key="2">
    <source>
        <dbReference type="ARBA" id="ARBA00004162"/>
    </source>
</evidence>
<comment type="caution">
    <text evidence="11">The sequence shown here is derived from an EMBL/GenBank/DDBJ whole genome shotgun (WGS) entry which is preliminary data.</text>
</comment>
<dbReference type="Pfam" id="PF03748">
    <property type="entry name" value="FliL"/>
    <property type="match status" value="1"/>
</dbReference>
<comment type="function">
    <text evidence="1 10">Controls the rotational direction of flagella during chemotaxis.</text>
</comment>
<dbReference type="RefSeq" id="WP_205144107.1">
    <property type="nucleotide sequence ID" value="NZ_JAFBDN010000020.1"/>
</dbReference>
<evidence type="ECO:0000313" key="11">
    <source>
        <dbReference type="EMBL" id="MCM2436940.1"/>
    </source>
</evidence>
<evidence type="ECO:0000256" key="3">
    <source>
        <dbReference type="ARBA" id="ARBA00008281"/>
    </source>
</evidence>
<evidence type="ECO:0000256" key="1">
    <source>
        <dbReference type="ARBA" id="ARBA00002254"/>
    </source>
</evidence>
<comment type="similarity">
    <text evidence="3 10">Belongs to the FliL family.</text>
</comment>
<evidence type="ECO:0000256" key="9">
    <source>
        <dbReference type="ARBA" id="ARBA00023136"/>
    </source>
</evidence>
<proteinExistence type="inferred from homology"/>
<evidence type="ECO:0000313" key="12">
    <source>
        <dbReference type="Proteomes" id="UP001057481"/>
    </source>
</evidence>
<keyword evidence="5 10" id="KW-0145">Chemotaxis</keyword>
<keyword evidence="4 10" id="KW-1003">Cell membrane</keyword>
<dbReference type="Proteomes" id="UP001057481">
    <property type="component" value="Unassembled WGS sequence"/>
</dbReference>
<dbReference type="EMBL" id="JAGMVS010000042">
    <property type="protein sequence ID" value="MCM2436940.1"/>
    <property type="molecule type" value="Genomic_DNA"/>
</dbReference>
<keyword evidence="11" id="KW-0969">Cilium</keyword>
<protein>
    <recommendedName>
        <fullName evidence="10">Flagellar protein FliL</fullName>
    </recommendedName>
</protein>
<evidence type="ECO:0000256" key="10">
    <source>
        <dbReference type="RuleBase" id="RU364125"/>
    </source>
</evidence>
<evidence type="ECO:0000256" key="6">
    <source>
        <dbReference type="ARBA" id="ARBA00022692"/>
    </source>
</evidence>
<dbReference type="InterPro" id="IPR005503">
    <property type="entry name" value="FliL"/>
</dbReference>
<evidence type="ECO:0000256" key="8">
    <source>
        <dbReference type="ARBA" id="ARBA00022989"/>
    </source>
</evidence>
<feature type="transmembrane region" description="Helical" evidence="10">
    <location>
        <begin position="15"/>
        <end position="37"/>
    </location>
</feature>
<evidence type="ECO:0000256" key="4">
    <source>
        <dbReference type="ARBA" id="ARBA00022475"/>
    </source>
</evidence>
<keyword evidence="12" id="KW-1185">Reference proteome</keyword>
<keyword evidence="11" id="KW-0966">Cell projection</keyword>
<keyword evidence="6 10" id="KW-0812">Transmembrane</keyword>
<keyword evidence="9 10" id="KW-0472">Membrane</keyword>
<keyword evidence="7 10" id="KW-0283">Flagellar rotation</keyword>
<dbReference type="PANTHER" id="PTHR35091">
    <property type="entry name" value="FLAGELLAR PROTEIN FLIL"/>
    <property type="match status" value="1"/>
</dbReference>
<reference evidence="11" key="1">
    <citation type="submission" date="2021-04" db="EMBL/GenBank/DDBJ databases">
        <title>Taxonomic assessment of Weissella genus.</title>
        <authorList>
            <person name="Fanelli F."/>
            <person name="Chieffi D."/>
            <person name="Dell'Aquila A."/>
            <person name="Gyu-Sung C."/>
            <person name="Franz C.M.A.P."/>
            <person name="Fusco V."/>
        </authorList>
    </citation>
    <scope>NUCLEOTIDE SEQUENCE</scope>
    <source>
        <strain evidence="11">LMG 25373</strain>
    </source>
</reference>
<keyword evidence="8 10" id="KW-1133">Transmembrane helix</keyword>
<evidence type="ECO:0000256" key="7">
    <source>
        <dbReference type="ARBA" id="ARBA00022779"/>
    </source>
</evidence>
<name>A0ABT0VH54_9LACO</name>
<comment type="subcellular location">
    <subcellularLocation>
        <location evidence="2">Cell membrane</location>
        <topology evidence="2">Single-pass membrane protein</topology>
    </subcellularLocation>
</comment>
<sequence>MANKAAPKEKRGPRWAIIIPLLLTVMVAAGIGGAFVISQYNAKNTSPTAQSEAAASEAASKRRVIPLSRFIVNLASSGNQDQYIRVSMSLIVASPEEKSALNKQMPLVRDSVITVLSQKKARDILDGGHKLNALKNQIKTAINNAYGAQIVEDVYITDLVVQ</sequence>